<protein>
    <submittedName>
        <fullName evidence="1">Uncharacterized protein</fullName>
    </submittedName>
</protein>
<feature type="non-terminal residue" evidence="1">
    <location>
        <position position="112"/>
    </location>
</feature>
<gene>
    <name evidence="1" type="ORF">S01H1_81307</name>
</gene>
<dbReference type="AlphaFoldDB" id="X0Y0V6"/>
<proteinExistence type="predicted"/>
<comment type="caution">
    <text evidence="1">The sequence shown here is derived from an EMBL/GenBank/DDBJ whole genome shotgun (WGS) entry which is preliminary data.</text>
</comment>
<dbReference type="EMBL" id="BARS01055006">
    <property type="protein sequence ID" value="GAG42418.1"/>
    <property type="molecule type" value="Genomic_DNA"/>
</dbReference>
<sequence>MNNAIIEKLKAGSLHFAETIWPGTEERILLRILNAQDYSEILIGVENIFKNIVMTTSNVDDYNAERETWMLFHSISDVATKTRLFPNVSELRKCLTPEIKEILAEELDALHD</sequence>
<name>X0Y0V6_9ZZZZ</name>
<evidence type="ECO:0000313" key="1">
    <source>
        <dbReference type="EMBL" id="GAG42418.1"/>
    </source>
</evidence>
<accession>X0Y0V6</accession>
<reference evidence="1" key="1">
    <citation type="journal article" date="2014" name="Front. Microbiol.">
        <title>High frequency of phylogenetically diverse reductive dehalogenase-homologous genes in deep subseafloor sedimentary metagenomes.</title>
        <authorList>
            <person name="Kawai M."/>
            <person name="Futagami T."/>
            <person name="Toyoda A."/>
            <person name="Takaki Y."/>
            <person name="Nishi S."/>
            <person name="Hori S."/>
            <person name="Arai W."/>
            <person name="Tsubouchi T."/>
            <person name="Morono Y."/>
            <person name="Uchiyama I."/>
            <person name="Ito T."/>
            <person name="Fujiyama A."/>
            <person name="Inagaki F."/>
            <person name="Takami H."/>
        </authorList>
    </citation>
    <scope>NUCLEOTIDE SEQUENCE</scope>
    <source>
        <strain evidence="1">Expedition CK06-06</strain>
    </source>
</reference>
<organism evidence="1">
    <name type="scientific">marine sediment metagenome</name>
    <dbReference type="NCBI Taxonomy" id="412755"/>
    <lineage>
        <taxon>unclassified sequences</taxon>
        <taxon>metagenomes</taxon>
        <taxon>ecological metagenomes</taxon>
    </lineage>
</organism>